<evidence type="ECO:0000313" key="1">
    <source>
        <dbReference type="EMBL" id="SDZ65470.1"/>
    </source>
</evidence>
<organism evidence="1 2">
    <name type="scientific">Evansella caseinilytica</name>
    <dbReference type="NCBI Taxonomy" id="1503961"/>
    <lineage>
        <taxon>Bacteria</taxon>
        <taxon>Bacillati</taxon>
        <taxon>Bacillota</taxon>
        <taxon>Bacilli</taxon>
        <taxon>Bacillales</taxon>
        <taxon>Bacillaceae</taxon>
        <taxon>Evansella</taxon>
    </lineage>
</organism>
<dbReference type="EMBL" id="FNPI01000025">
    <property type="protein sequence ID" value="SDZ65470.1"/>
    <property type="molecule type" value="Genomic_DNA"/>
</dbReference>
<reference evidence="2" key="1">
    <citation type="submission" date="2016-10" db="EMBL/GenBank/DDBJ databases">
        <authorList>
            <person name="Varghese N."/>
            <person name="Submissions S."/>
        </authorList>
    </citation>
    <scope>NUCLEOTIDE SEQUENCE [LARGE SCALE GENOMIC DNA]</scope>
    <source>
        <strain evidence="2">SP</strain>
    </source>
</reference>
<dbReference type="STRING" id="1503961.SAMN05421736_12569"/>
<accession>A0A1H3USN5</accession>
<dbReference type="NCBIfam" id="NF047389">
    <property type="entry name" value="ATPase_Sll1717"/>
    <property type="match status" value="1"/>
</dbReference>
<evidence type="ECO:0000313" key="2">
    <source>
        <dbReference type="Proteomes" id="UP000198935"/>
    </source>
</evidence>
<dbReference type="AlphaFoldDB" id="A0A1H3USN5"/>
<keyword evidence="2" id="KW-1185">Reference proteome</keyword>
<dbReference type="InterPro" id="IPR059206">
    <property type="entry name" value="Sll1717-like"/>
</dbReference>
<dbReference type="InterPro" id="IPR027417">
    <property type="entry name" value="P-loop_NTPase"/>
</dbReference>
<proteinExistence type="predicted"/>
<dbReference type="Proteomes" id="UP000198935">
    <property type="component" value="Unassembled WGS sequence"/>
</dbReference>
<protein>
    <recommendedName>
        <fullName evidence="3">ATP-binding protein</fullName>
    </recommendedName>
</protein>
<evidence type="ECO:0008006" key="3">
    <source>
        <dbReference type="Google" id="ProtNLM"/>
    </source>
</evidence>
<dbReference type="SUPFAM" id="SSF52540">
    <property type="entry name" value="P-loop containing nucleoside triphosphate hydrolases"/>
    <property type="match status" value="1"/>
</dbReference>
<sequence length="485" mass="56476">MNSTNSKRIEEFNEITIYKLFGHEAAEDENPVRLKEYYFKNETYQQITANLPLRILVGHKGIGKSALIKVAIQEDKESNRISVLVKPDDIVGLGATPDDFLKVIRDWKEGLSEIITRKILQSTGTYNANFTQRLKEYGGMIVDFLSDTFSSKLEDIDLNPTKKLLLNTYLKNNIINIYIDDLDRGWQGRKEDISRISALLNAVRDLSTENSGLCFKISLRADVYYLVRTSDESTDKIEGSVIWQVWDNHEILVMLVKRIETYFGNEIKNIDRNQAELSKLLEPILHPFFKGEGHWKNAPTYKVIMSLIRKRPRDIIKLCTLAARAAKKDNKNRINTHHLESVFQEYSQGRLQDTINEYRSEVPDIERLLINMKPSKKEKLAKLAYVYSTDELLRKIRNIQQSGAFNLANGREATTKEIAAFLYKINFLTARKVLEDGKIDRKYFEENRYLSNEFSEFGYHWEVHPAYRWVLQPDNNKDIYLQLQI</sequence>
<name>A0A1H3USN5_9BACI</name>
<gene>
    <name evidence="1" type="ORF">SAMN05421736_12569</name>
</gene>